<sequence>MLDGWQWVVLVVRWLDQGQGLRVQVTYYLFYPTFFQQRNNHAHANAHSAGGVATERSADRSHGHSHGVHGGHVEQIELLIDEKCRILNKTGTPKSSALHLANWMKGQLDKQQEQARLAAIARSQENVSAEDEQLIFNSDSEQDERITYWTRQQLEKRTKELNLAKENGALSAKPNFGGKRLSGVEELSMSATSDIYSTSEAEGVTSVISQSHSTTSDSQVRRVFCTLFVCPQKVR</sequence>
<name>A0A9P9YB94_9MUSC</name>
<accession>A0A9P9YB94</accession>
<reference evidence="2" key="1">
    <citation type="journal article" date="2023" name="Genome Biol. Evol.">
        <title>Long-read-based Genome Assembly of Drosophila gunungcola Reveals Fewer Chemosensory Genes in Flower-breeding Species.</title>
        <authorList>
            <person name="Negi A."/>
            <person name="Liao B.Y."/>
            <person name="Yeh S.D."/>
        </authorList>
    </citation>
    <scope>NUCLEOTIDE SEQUENCE</scope>
    <source>
        <strain evidence="2">Sukarami</strain>
    </source>
</reference>
<protein>
    <submittedName>
        <fullName evidence="2">Uncharacterized protein</fullName>
    </submittedName>
</protein>
<evidence type="ECO:0000256" key="1">
    <source>
        <dbReference type="SAM" id="MobiDB-lite"/>
    </source>
</evidence>
<gene>
    <name evidence="2" type="ORF">M5D96_013837</name>
</gene>
<keyword evidence="3" id="KW-1185">Reference proteome</keyword>
<dbReference type="GO" id="GO:0005886">
    <property type="term" value="C:plasma membrane"/>
    <property type="evidence" value="ECO:0007669"/>
    <property type="project" value="TreeGrafter"/>
</dbReference>
<dbReference type="PANTHER" id="PTHR46848">
    <property type="entry name" value="REGULATOR OF G-PROTEIN SIGNALING 3"/>
    <property type="match status" value="1"/>
</dbReference>
<dbReference type="GO" id="GO:0005634">
    <property type="term" value="C:nucleus"/>
    <property type="evidence" value="ECO:0007669"/>
    <property type="project" value="TreeGrafter"/>
</dbReference>
<feature type="region of interest" description="Disordered" evidence="1">
    <location>
        <begin position="45"/>
        <end position="68"/>
    </location>
</feature>
<evidence type="ECO:0000313" key="3">
    <source>
        <dbReference type="Proteomes" id="UP001059596"/>
    </source>
</evidence>
<dbReference type="PANTHER" id="PTHR46848:SF1">
    <property type="entry name" value="REGULATOR OF G-PROTEIN SIGNALING 3"/>
    <property type="match status" value="1"/>
</dbReference>
<dbReference type="Proteomes" id="UP001059596">
    <property type="component" value="Unassembled WGS sequence"/>
</dbReference>
<dbReference type="AlphaFoldDB" id="A0A9P9YB94"/>
<evidence type="ECO:0000313" key="2">
    <source>
        <dbReference type="EMBL" id="KAI8033389.1"/>
    </source>
</evidence>
<proteinExistence type="predicted"/>
<organism evidence="2 3">
    <name type="scientific">Drosophila gunungcola</name>
    <name type="common">fruit fly</name>
    <dbReference type="NCBI Taxonomy" id="103775"/>
    <lineage>
        <taxon>Eukaryota</taxon>
        <taxon>Metazoa</taxon>
        <taxon>Ecdysozoa</taxon>
        <taxon>Arthropoda</taxon>
        <taxon>Hexapoda</taxon>
        <taxon>Insecta</taxon>
        <taxon>Pterygota</taxon>
        <taxon>Neoptera</taxon>
        <taxon>Endopterygota</taxon>
        <taxon>Diptera</taxon>
        <taxon>Brachycera</taxon>
        <taxon>Muscomorpha</taxon>
        <taxon>Ephydroidea</taxon>
        <taxon>Drosophilidae</taxon>
        <taxon>Drosophila</taxon>
        <taxon>Sophophora</taxon>
    </lineage>
</organism>
<comment type="caution">
    <text evidence="2">The sequence shown here is derived from an EMBL/GenBank/DDBJ whole genome shotgun (WGS) entry which is preliminary data.</text>
</comment>
<dbReference type="EMBL" id="JAMKOV010000141">
    <property type="protein sequence ID" value="KAI8033389.1"/>
    <property type="molecule type" value="Genomic_DNA"/>
</dbReference>